<feature type="transmembrane region" description="Helical" evidence="1">
    <location>
        <begin position="76"/>
        <end position="93"/>
    </location>
</feature>
<dbReference type="PANTHER" id="PTHR35813">
    <property type="entry name" value="INNER MEMBRANE PROTEIN YBAN"/>
    <property type="match status" value="1"/>
</dbReference>
<evidence type="ECO:0000313" key="2">
    <source>
        <dbReference type="EMBL" id="VGO14219.1"/>
    </source>
</evidence>
<keyword evidence="1" id="KW-1133">Transmembrane helix</keyword>
<evidence type="ECO:0000256" key="1">
    <source>
        <dbReference type="SAM" id="Phobius"/>
    </source>
</evidence>
<sequence>MATKANWLYMAMGFVLVGLATLGLFLPLLPTTPLLLLAATCFAKSSERCHRWLLEHKVFGATIRNWHEHRCIPRKAKLVAVASILLFGSYAVGIAIENIWIRGIGGIILLIGLVFVVRLKVCEDD</sequence>
<feature type="transmembrane region" description="Helical" evidence="1">
    <location>
        <begin position="6"/>
        <end position="29"/>
    </location>
</feature>
<dbReference type="PIRSF" id="PIRSF016789">
    <property type="entry name" value="DUF454"/>
    <property type="match status" value="1"/>
</dbReference>
<name>A0A6C2U344_PONDE</name>
<protein>
    <submittedName>
        <fullName evidence="2">Inner membrane protein YbaN</fullName>
    </submittedName>
</protein>
<dbReference type="AlphaFoldDB" id="A0A6C2U344"/>
<dbReference type="Proteomes" id="UP000366872">
    <property type="component" value="Unassembled WGS sequence"/>
</dbReference>
<dbReference type="EMBL" id="CAAHFG010000001">
    <property type="protein sequence ID" value="VGO14219.1"/>
    <property type="molecule type" value="Genomic_DNA"/>
</dbReference>
<organism evidence="2 3">
    <name type="scientific">Pontiella desulfatans</name>
    <dbReference type="NCBI Taxonomy" id="2750659"/>
    <lineage>
        <taxon>Bacteria</taxon>
        <taxon>Pseudomonadati</taxon>
        <taxon>Kiritimatiellota</taxon>
        <taxon>Kiritimatiellia</taxon>
        <taxon>Kiritimatiellales</taxon>
        <taxon>Pontiellaceae</taxon>
        <taxon>Pontiella</taxon>
    </lineage>
</organism>
<keyword evidence="1" id="KW-0812">Transmembrane</keyword>
<proteinExistence type="predicted"/>
<dbReference type="PANTHER" id="PTHR35813:SF1">
    <property type="entry name" value="INNER MEMBRANE PROTEIN YBAN"/>
    <property type="match status" value="1"/>
</dbReference>
<keyword evidence="3" id="KW-1185">Reference proteome</keyword>
<feature type="transmembrane region" description="Helical" evidence="1">
    <location>
        <begin position="99"/>
        <end position="119"/>
    </location>
</feature>
<dbReference type="GO" id="GO:0005886">
    <property type="term" value="C:plasma membrane"/>
    <property type="evidence" value="ECO:0007669"/>
    <property type="project" value="TreeGrafter"/>
</dbReference>
<keyword evidence="1" id="KW-0472">Membrane</keyword>
<dbReference type="Pfam" id="PF04304">
    <property type="entry name" value="DUF454"/>
    <property type="match status" value="1"/>
</dbReference>
<gene>
    <name evidence="2" type="primary">ybaN</name>
    <name evidence="2" type="ORF">PDESU_02778</name>
</gene>
<accession>A0A6C2U344</accession>
<dbReference type="InterPro" id="IPR007401">
    <property type="entry name" value="DUF454"/>
</dbReference>
<evidence type="ECO:0000313" key="3">
    <source>
        <dbReference type="Proteomes" id="UP000366872"/>
    </source>
</evidence>
<reference evidence="2 3" key="1">
    <citation type="submission" date="2019-04" db="EMBL/GenBank/DDBJ databases">
        <authorList>
            <person name="Van Vliet M D."/>
        </authorList>
    </citation>
    <scope>NUCLEOTIDE SEQUENCE [LARGE SCALE GENOMIC DNA]</scope>
    <source>
        <strain evidence="2 3">F1</strain>
    </source>
</reference>